<dbReference type="InterPro" id="IPR029046">
    <property type="entry name" value="LolA/LolB/LppX"/>
</dbReference>
<organism evidence="1 2">
    <name type="scientific">Tepidibacter thalassicus DSM 15285</name>
    <dbReference type="NCBI Taxonomy" id="1123350"/>
    <lineage>
        <taxon>Bacteria</taxon>
        <taxon>Bacillati</taxon>
        <taxon>Bacillota</taxon>
        <taxon>Clostridia</taxon>
        <taxon>Peptostreptococcales</taxon>
        <taxon>Peptostreptococcaceae</taxon>
        <taxon>Tepidibacter</taxon>
    </lineage>
</organism>
<dbReference type="STRING" id="1123350.SAMN02744040_02110"/>
<dbReference type="PANTHER" id="PTHR37507">
    <property type="entry name" value="SPORULATION PROTEIN YDCC"/>
    <property type="match status" value="1"/>
</dbReference>
<evidence type="ECO:0000313" key="1">
    <source>
        <dbReference type="EMBL" id="SHH48403.1"/>
    </source>
</evidence>
<gene>
    <name evidence="1" type="ORF">SAMN02744040_02110</name>
</gene>
<dbReference type="OrthoDB" id="2047841at2"/>
<dbReference type="Gene3D" id="2.50.20.10">
    <property type="entry name" value="Lipoprotein localisation LolA/LolB/LppX"/>
    <property type="match status" value="1"/>
</dbReference>
<name>A0A1M5TDI6_9FIRM</name>
<dbReference type="EMBL" id="FQXH01000031">
    <property type="protein sequence ID" value="SHH48403.1"/>
    <property type="molecule type" value="Genomic_DNA"/>
</dbReference>
<reference evidence="2" key="1">
    <citation type="submission" date="2016-11" db="EMBL/GenBank/DDBJ databases">
        <authorList>
            <person name="Varghese N."/>
            <person name="Submissions S."/>
        </authorList>
    </citation>
    <scope>NUCLEOTIDE SEQUENCE [LARGE SCALE GENOMIC DNA]</scope>
    <source>
        <strain evidence="2">DSM 15285</strain>
    </source>
</reference>
<keyword evidence="2" id="KW-1185">Reference proteome</keyword>
<dbReference type="PROSITE" id="PS51257">
    <property type="entry name" value="PROKAR_LIPOPROTEIN"/>
    <property type="match status" value="1"/>
</dbReference>
<dbReference type="SUPFAM" id="SSF89392">
    <property type="entry name" value="Prokaryotic lipoproteins and lipoprotein localization factors"/>
    <property type="match status" value="1"/>
</dbReference>
<accession>A0A1M5TDI6</accession>
<keyword evidence="1" id="KW-0449">Lipoprotein</keyword>
<dbReference type="InterPro" id="IPR052944">
    <property type="entry name" value="Sporulation_related"/>
</dbReference>
<dbReference type="PANTHER" id="PTHR37507:SF2">
    <property type="entry name" value="SPORULATION PROTEIN YDCC"/>
    <property type="match status" value="1"/>
</dbReference>
<proteinExistence type="predicted"/>
<evidence type="ECO:0000313" key="2">
    <source>
        <dbReference type="Proteomes" id="UP000242520"/>
    </source>
</evidence>
<dbReference type="NCBIfam" id="NF041286">
    <property type="entry name" value="lipo_GerS"/>
    <property type="match status" value="1"/>
</dbReference>
<dbReference type="Proteomes" id="UP000242520">
    <property type="component" value="Unassembled WGS sequence"/>
</dbReference>
<sequence length="194" mass="23034">MKKWIVYTLLGFVFIFLLTGCSESTNEEVYYKLHKKITNLKSYSCIARINVFGNKSSKEYIVKHYYKAPDYYKLETLSPSNIRGKVTIYNKDNIIVKNPNCKDEFRITYKGIENRYLFVGDFIKNILENENLDVFSDRYFLILETSIPGSSFYFSKEKIYIDKKTLKPNKLEIIDSNGKKRFIVIYKEFKYNVN</sequence>
<dbReference type="RefSeq" id="WP_072726208.1">
    <property type="nucleotide sequence ID" value="NZ_FQXH01000031.1"/>
</dbReference>
<dbReference type="AlphaFoldDB" id="A0A1M5TDI6"/>
<protein>
    <submittedName>
        <fullName evidence="1">Outer membrane lipoprotein-sorting protein</fullName>
    </submittedName>
</protein>